<proteinExistence type="predicted"/>
<keyword evidence="2" id="KW-1185">Reference proteome</keyword>
<protein>
    <submittedName>
        <fullName evidence="1">DUF2058 domain-containing protein</fullName>
    </submittedName>
</protein>
<dbReference type="OrthoDB" id="5294470at2"/>
<sequence length="180" mass="20444">MKNALQEQLLKAGLADAKKLKTLNKEKHQQKKSAGKKHKIVNEATLLAEQKRLEKVARDQELNRQRQAELQEKAIAAQVRQLIDVNRIDHKGDITFNFADGKLVKRLHVKQKIHNELTHGQIAIVRDGEGYALIPAQVAEKIQQRIPAAIVLLNNPDAQDEAPDNDDPYADYKIPDDLMW</sequence>
<dbReference type="EMBL" id="PIPI01000006">
    <property type="protein sequence ID" value="RUO19133.1"/>
    <property type="molecule type" value="Genomic_DNA"/>
</dbReference>
<evidence type="ECO:0000313" key="1">
    <source>
        <dbReference type="EMBL" id="RUO19133.1"/>
    </source>
</evidence>
<accession>A0A432VRZ6</accession>
<dbReference type="Pfam" id="PF09831">
    <property type="entry name" value="DUF2058"/>
    <property type="match status" value="1"/>
</dbReference>
<dbReference type="RefSeq" id="WP_126793240.1">
    <property type="nucleotide sequence ID" value="NZ_PIPI01000006.1"/>
</dbReference>
<reference evidence="1 2" key="1">
    <citation type="journal article" date="2011" name="Front. Microbiol.">
        <title>Genomic signatures of strain selection and enhancement in Bacillus atrophaeus var. globigii, a historical biowarfare simulant.</title>
        <authorList>
            <person name="Gibbons H.S."/>
            <person name="Broomall S.M."/>
            <person name="McNew L.A."/>
            <person name="Daligault H."/>
            <person name="Chapman C."/>
            <person name="Bruce D."/>
            <person name="Karavis M."/>
            <person name="Krepps M."/>
            <person name="McGregor P.A."/>
            <person name="Hong C."/>
            <person name="Park K.H."/>
            <person name="Akmal A."/>
            <person name="Feldman A."/>
            <person name="Lin J.S."/>
            <person name="Chang W.E."/>
            <person name="Higgs B.W."/>
            <person name="Demirev P."/>
            <person name="Lindquist J."/>
            <person name="Liem A."/>
            <person name="Fochler E."/>
            <person name="Read T.D."/>
            <person name="Tapia R."/>
            <person name="Johnson S."/>
            <person name="Bishop-Lilly K.A."/>
            <person name="Detter C."/>
            <person name="Han C."/>
            <person name="Sozhamannan S."/>
            <person name="Rosenzweig C.N."/>
            <person name="Skowronski E.W."/>
        </authorList>
    </citation>
    <scope>NUCLEOTIDE SEQUENCE [LARGE SCALE GENOMIC DNA]</scope>
    <source>
        <strain evidence="1 2">AK5</strain>
    </source>
</reference>
<evidence type="ECO:0000313" key="2">
    <source>
        <dbReference type="Proteomes" id="UP000288212"/>
    </source>
</evidence>
<comment type="caution">
    <text evidence="1">The sequence shown here is derived from an EMBL/GenBank/DDBJ whole genome shotgun (WGS) entry which is preliminary data.</text>
</comment>
<name>A0A432VRZ6_9GAMM</name>
<dbReference type="AlphaFoldDB" id="A0A432VRZ6"/>
<dbReference type="Proteomes" id="UP000288212">
    <property type="component" value="Unassembled WGS sequence"/>
</dbReference>
<dbReference type="InterPro" id="IPR018636">
    <property type="entry name" value="DUF2058"/>
</dbReference>
<gene>
    <name evidence="1" type="ORF">CWE06_08830</name>
</gene>
<organism evidence="1 2">
    <name type="scientific">Aliidiomarina haloalkalitolerans</name>
    <dbReference type="NCBI Taxonomy" id="859059"/>
    <lineage>
        <taxon>Bacteria</taxon>
        <taxon>Pseudomonadati</taxon>
        <taxon>Pseudomonadota</taxon>
        <taxon>Gammaproteobacteria</taxon>
        <taxon>Alteromonadales</taxon>
        <taxon>Idiomarinaceae</taxon>
        <taxon>Aliidiomarina</taxon>
    </lineage>
</organism>